<evidence type="ECO:0000313" key="3">
    <source>
        <dbReference type="Proteomes" id="UP001056384"/>
    </source>
</evidence>
<dbReference type="EMBL" id="CP099428">
    <property type="protein sequence ID" value="USW58655.1"/>
    <property type="molecule type" value="Genomic_DNA"/>
</dbReference>
<organism evidence="2 3">
    <name type="scientific">Septoria linicola</name>
    <dbReference type="NCBI Taxonomy" id="215465"/>
    <lineage>
        <taxon>Eukaryota</taxon>
        <taxon>Fungi</taxon>
        <taxon>Dikarya</taxon>
        <taxon>Ascomycota</taxon>
        <taxon>Pezizomycotina</taxon>
        <taxon>Dothideomycetes</taxon>
        <taxon>Dothideomycetidae</taxon>
        <taxon>Mycosphaerellales</taxon>
        <taxon>Mycosphaerellaceae</taxon>
        <taxon>Septoria</taxon>
    </lineage>
</organism>
<name>A0A9Q9B0Y9_9PEZI</name>
<dbReference type="Proteomes" id="UP001056384">
    <property type="component" value="Chromosome 11"/>
</dbReference>
<accession>A0A9Q9B0Y9</accession>
<dbReference type="Pfam" id="PF20150">
    <property type="entry name" value="2EXR"/>
    <property type="match status" value="1"/>
</dbReference>
<evidence type="ECO:0000259" key="1">
    <source>
        <dbReference type="Pfam" id="PF20150"/>
    </source>
</evidence>
<protein>
    <recommendedName>
        <fullName evidence="1">2EXR domain-containing protein</fullName>
    </recommendedName>
</protein>
<proteinExistence type="predicted"/>
<sequence length="275" mass="31484">MGPSENHLARLPPKSIAARHLQHSELMADRTYPREIRCAKPSLHFAATLHFIDGVSEALAPLIDTRRDTLGHVMPDRGFNPFRKEFLWAAPETTVKLLASLIVDTPAKSSFLDLPPELRVKIYEFVVADQWQSNLSLPAVYIPIRDRRQREIFTKLTFGSGFEQPWSELIIKPERLEPVILRACKLTRKEAMSVYQDLLIEKRGPTPVCGCHACLALNLPAGETESPFVGGTRINDFLHDFWVPESLLWAEYERQKRDSARDELERLRRHGLDKL</sequence>
<gene>
    <name evidence="2" type="ORF">Slin15195_G119740</name>
</gene>
<reference evidence="2" key="1">
    <citation type="submission" date="2022-06" db="EMBL/GenBank/DDBJ databases">
        <title>Complete genome sequences of two strains of the flax pathogen Septoria linicola.</title>
        <authorList>
            <person name="Lapalu N."/>
            <person name="Simon A."/>
            <person name="Demenou B."/>
            <person name="Paumier D."/>
            <person name="Guillot M.-P."/>
            <person name="Gout L."/>
            <person name="Valade R."/>
        </authorList>
    </citation>
    <scope>NUCLEOTIDE SEQUENCE</scope>
    <source>
        <strain evidence="2">SE15195</strain>
    </source>
</reference>
<dbReference type="InterPro" id="IPR045518">
    <property type="entry name" value="2EXR"/>
</dbReference>
<feature type="domain" description="2EXR" evidence="1">
    <location>
        <begin position="110"/>
        <end position="199"/>
    </location>
</feature>
<keyword evidence="3" id="KW-1185">Reference proteome</keyword>
<evidence type="ECO:0000313" key="2">
    <source>
        <dbReference type="EMBL" id="USW58655.1"/>
    </source>
</evidence>
<dbReference type="AlphaFoldDB" id="A0A9Q9B0Y9"/>